<evidence type="ECO:0000256" key="4">
    <source>
        <dbReference type="ARBA" id="ARBA00036539"/>
    </source>
</evidence>
<gene>
    <name evidence="7" type="ORF">MICPUN_71689</name>
</gene>
<keyword evidence="2 6" id="KW-0547">Nucleotide-binding</keyword>
<dbReference type="GO" id="GO:0005739">
    <property type="term" value="C:mitochondrion"/>
    <property type="evidence" value="ECO:0007669"/>
    <property type="project" value="TreeGrafter"/>
</dbReference>
<evidence type="ECO:0000256" key="2">
    <source>
        <dbReference type="ARBA" id="ARBA00022741"/>
    </source>
</evidence>
<dbReference type="KEGG" id="mis:MICPUN_71689"/>
<evidence type="ECO:0000256" key="5">
    <source>
        <dbReference type="ARBA" id="ARBA00038966"/>
    </source>
</evidence>
<dbReference type="STRING" id="296587.C1FF72"/>
<keyword evidence="3 6" id="KW-0067">ATP-binding</keyword>
<dbReference type="OrthoDB" id="2015992at2759"/>
<dbReference type="PIRSF" id="PIRSF006806">
    <property type="entry name" value="FTHF_cligase"/>
    <property type="match status" value="1"/>
</dbReference>
<dbReference type="InterPro" id="IPR002698">
    <property type="entry name" value="FTHF_cligase"/>
</dbReference>
<dbReference type="OMA" id="CEASGYE"/>
<dbReference type="GeneID" id="8250364"/>
<dbReference type="RefSeq" id="XP_002507052.1">
    <property type="nucleotide sequence ID" value="XM_002507006.1"/>
</dbReference>
<comment type="catalytic activity">
    <reaction evidence="4">
        <text>(6S)-5-formyl-5,6,7,8-tetrahydrofolate + ATP = (6R)-5,10-methenyltetrahydrofolate + ADP + phosphate</text>
        <dbReference type="Rhea" id="RHEA:10488"/>
        <dbReference type="ChEBI" id="CHEBI:30616"/>
        <dbReference type="ChEBI" id="CHEBI:43474"/>
        <dbReference type="ChEBI" id="CHEBI:57455"/>
        <dbReference type="ChEBI" id="CHEBI:57457"/>
        <dbReference type="ChEBI" id="CHEBI:456216"/>
        <dbReference type="EC" id="6.3.3.2"/>
    </reaction>
</comment>
<dbReference type="Gene3D" id="3.40.50.10420">
    <property type="entry name" value="NagB/RpiA/CoA transferase-like"/>
    <property type="match status" value="1"/>
</dbReference>
<evidence type="ECO:0000256" key="6">
    <source>
        <dbReference type="PIRSR" id="PIRSR006806-1"/>
    </source>
</evidence>
<evidence type="ECO:0000256" key="1">
    <source>
        <dbReference type="ARBA" id="ARBA00010638"/>
    </source>
</evidence>
<organism evidence="7 8">
    <name type="scientific">Micromonas commoda (strain RCC299 / NOUM17 / CCMP2709)</name>
    <name type="common">Picoplanktonic green alga</name>
    <dbReference type="NCBI Taxonomy" id="296587"/>
    <lineage>
        <taxon>Eukaryota</taxon>
        <taxon>Viridiplantae</taxon>
        <taxon>Chlorophyta</taxon>
        <taxon>Mamiellophyceae</taxon>
        <taxon>Mamiellales</taxon>
        <taxon>Mamiellaceae</taxon>
        <taxon>Micromonas</taxon>
    </lineage>
</organism>
<dbReference type="Pfam" id="PF01812">
    <property type="entry name" value="5-FTHF_cyc-lig"/>
    <property type="match status" value="1"/>
</dbReference>
<comment type="similarity">
    <text evidence="1">Belongs to the 5-formyltetrahydrofolate cyclo-ligase family.</text>
</comment>
<dbReference type="GO" id="GO:0035999">
    <property type="term" value="P:tetrahydrofolate interconversion"/>
    <property type="evidence" value="ECO:0007669"/>
    <property type="project" value="TreeGrafter"/>
</dbReference>
<dbReference type="Proteomes" id="UP000002009">
    <property type="component" value="Chromosome 1"/>
</dbReference>
<evidence type="ECO:0000313" key="7">
    <source>
        <dbReference type="EMBL" id="ACO68310.1"/>
    </source>
</evidence>
<dbReference type="PANTHER" id="PTHR23407:SF1">
    <property type="entry name" value="5-FORMYLTETRAHYDROFOLATE CYCLO-LIGASE"/>
    <property type="match status" value="1"/>
</dbReference>
<dbReference type="InParanoid" id="C1FF72"/>
<dbReference type="eggNOG" id="KOG3093">
    <property type="taxonomic scope" value="Eukaryota"/>
</dbReference>
<dbReference type="EMBL" id="CP001574">
    <property type="protein sequence ID" value="ACO68310.1"/>
    <property type="molecule type" value="Genomic_DNA"/>
</dbReference>
<name>C1FF72_MICCC</name>
<sequence>EDLIERKKATRKRVRAALKELTEEQMSTESAQICEALLSTLQIFATENPPERGRPVRLGLYVHCAKLREVDTRPLLETALGLPNCEVYVPIVDDAKKDGESEGVRPAMRFLQIRNLDDDLERKTMGIMEPKEFLADGVTRRQNLEHLWDVPESNPRPLDVLLMPGLAFDSAGARCGRGGGYYDAFVDRYFDRCEASGYEPPPLVALAFSAQVLPAGEVPMARWDRRVDALATADGVL</sequence>
<keyword evidence="8" id="KW-1185">Reference proteome</keyword>
<evidence type="ECO:0000313" key="8">
    <source>
        <dbReference type="Proteomes" id="UP000002009"/>
    </source>
</evidence>
<dbReference type="SUPFAM" id="SSF100950">
    <property type="entry name" value="NagB/RpiA/CoA transferase-like"/>
    <property type="match status" value="1"/>
</dbReference>
<dbReference type="GO" id="GO:0030272">
    <property type="term" value="F:5-formyltetrahydrofolate cyclo-ligase activity"/>
    <property type="evidence" value="ECO:0007669"/>
    <property type="project" value="UniProtKB-EC"/>
</dbReference>
<feature type="non-terminal residue" evidence="7">
    <location>
        <position position="1"/>
    </location>
</feature>
<dbReference type="InterPro" id="IPR024185">
    <property type="entry name" value="FTHF_cligase-like_sf"/>
</dbReference>
<dbReference type="GO" id="GO:0005524">
    <property type="term" value="F:ATP binding"/>
    <property type="evidence" value="ECO:0007669"/>
    <property type="project" value="UniProtKB-KW"/>
</dbReference>
<reference evidence="7 8" key="1">
    <citation type="journal article" date="2009" name="Science">
        <title>Green evolution and dynamic adaptations revealed by genomes of the marine picoeukaryotes Micromonas.</title>
        <authorList>
            <person name="Worden A.Z."/>
            <person name="Lee J.H."/>
            <person name="Mock T."/>
            <person name="Rouze P."/>
            <person name="Simmons M.P."/>
            <person name="Aerts A.L."/>
            <person name="Allen A.E."/>
            <person name="Cuvelier M.L."/>
            <person name="Derelle E."/>
            <person name="Everett M.V."/>
            <person name="Foulon E."/>
            <person name="Grimwood J."/>
            <person name="Gundlach H."/>
            <person name="Henrissat B."/>
            <person name="Napoli C."/>
            <person name="McDonald S.M."/>
            <person name="Parker M.S."/>
            <person name="Rombauts S."/>
            <person name="Salamov A."/>
            <person name="Von Dassow P."/>
            <person name="Badger J.H."/>
            <person name="Coutinho P.M."/>
            <person name="Demir E."/>
            <person name="Dubchak I."/>
            <person name="Gentemann C."/>
            <person name="Eikrem W."/>
            <person name="Gready J.E."/>
            <person name="John U."/>
            <person name="Lanier W."/>
            <person name="Lindquist E.A."/>
            <person name="Lucas S."/>
            <person name="Mayer K.F."/>
            <person name="Moreau H."/>
            <person name="Not F."/>
            <person name="Otillar R."/>
            <person name="Panaud O."/>
            <person name="Pangilinan J."/>
            <person name="Paulsen I."/>
            <person name="Piegu B."/>
            <person name="Poliakov A."/>
            <person name="Robbens S."/>
            <person name="Schmutz J."/>
            <person name="Toulza E."/>
            <person name="Wyss T."/>
            <person name="Zelensky A."/>
            <person name="Zhou K."/>
            <person name="Armbrust E.V."/>
            <person name="Bhattacharya D."/>
            <person name="Goodenough U.W."/>
            <person name="Van de Peer Y."/>
            <person name="Grigoriev I.V."/>
        </authorList>
    </citation>
    <scope>NUCLEOTIDE SEQUENCE [LARGE SCALE GENOMIC DNA]</scope>
    <source>
        <strain evidence="8">RCC299 / NOUM17</strain>
    </source>
</reference>
<dbReference type="PANTHER" id="PTHR23407">
    <property type="entry name" value="ATPASE INHIBITOR/5-FORMYLTETRAHYDROFOLATE CYCLO-LIGASE"/>
    <property type="match status" value="1"/>
</dbReference>
<protein>
    <recommendedName>
        <fullName evidence="5">5-formyltetrahydrofolate cyclo-ligase</fullName>
        <ecNumber evidence="5">6.3.3.2</ecNumber>
    </recommendedName>
</protein>
<dbReference type="FunCoup" id="C1FF72">
    <property type="interactions" value="856"/>
</dbReference>
<dbReference type="AlphaFoldDB" id="C1FF72"/>
<evidence type="ECO:0000256" key="3">
    <source>
        <dbReference type="ARBA" id="ARBA00022840"/>
    </source>
</evidence>
<dbReference type="EC" id="6.3.3.2" evidence="5"/>
<accession>C1FF72</accession>
<feature type="non-terminal residue" evidence="7">
    <location>
        <position position="237"/>
    </location>
</feature>
<proteinExistence type="inferred from homology"/>
<feature type="binding site" evidence="6">
    <location>
        <begin position="174"/>
        <end position="182"/>
    </location>
    <ligand>
        <name>ATP</name>
        <dbReference type="ChEBI" id="CHEBI:30616"/>
    </ligand>
</feature>
<dbReference type="InterPro" id="IPR037171">
    <property type="entry name" value="NagB/RpiA_transferase-like"/>
</dbReference>
<dbReference type="GO" id="GO:0009396">
    <property type="term" value="P:folic acid-containing compound biosynthetic process"/>
    <property type="evidence" value="ECO:0007669"/>
    <property type="project" value="TreeGrafter"/>
</dbReference>